<evidence type="ECO:0000313" key="10">
    <source>
        <dbReference type="Proteomes" id="UP000184164"/>
    </source>
</evidence>
<evidence type="ECO:0000313" key="9">
    <source>
        <dbReference type="EMBL" id="SHF25536.1"/>
    </source>
</evidence>
<evidence type="ECO:0000256" key="5">
    <source>
        <dbReference type="ARBA" id="ARBA00022692"/>
    </source>
</evidence>
<comment type="subcellular location">
    <subcellularLocation>
        <location evidence="1">Cell membrane</location>
        <topology evidence="1">Multi-pass membrane protein</topology>
    </subcellularLocation>
</comment>
<feature type="transmembrane region" description="Helical" evidence="8">
    <location>
        <begin position="197"/>
        <end position="216"/>
    </location>
</feature>
<name>A0A1M5A688_9BACT</name>
<dbReference type="RefSeq" id="WP_073001218.1">
    <property type="nucleotide sequence ID" value="NZ_FQUM01000004.1"/>
</dbReference>
<reference evidence="10" key="1">
    <citation type="submission" date="2016-11" db="EMBL/GenBank/DDBJ databases">
        <authorList>
            <person name="Varghese N."/>
            <person name="Submissions S."/>
        </authorList>
    </citation>
    <scope>NUCLEOTIDE SEQUENCE [LARGE SCALE GENOMIC DNA]</scope>
    <source>
        <strain evidence="10">DSM 26910</strain>
    </source>
</reference>
<accession>A0A1M5A688</accession>
<protein>
    <submittedName>
        <fullName evidence="9">Uncharacterized protein</fullName>
    </submittedName>
</protein>
<evidence type="ECO:0000256" key="8">
    <source>
        <dbReference type="SAM" id="Phobius"/>
    </source>
</evidence>
<feature type="transmembrane region" description="Helical" evidence="8">
    <location>
        <begin position="6"/>
        <end position="25"/>
    </location>
</feature>
<dbReference type="Proteomes" id="UP000184164">
    <property type="component" value="Unassembled WGS sequence"/>
</dbReference>
<dbReference type="STRING" id="1484053.SAMN05444274_104194"/>
<sequence length="309" mass="34266">MDSFIIALETILPLFLVIFAGILFSRTKAASQNWIEILNKYALWIGFPALVIVSLLHLEGEIKTYLPLILINSGYIIVCLILAYPISMLFRLSGTMKRSLFLILPFGNIAYLGIPVLHSTFGEEILPVAAIISAVYVFWMLTLGLFLIEIHGKQEFNLKRLALSLAKNPLLISVFTGLIIVSFQITLPAFLDKTLRLFSDSVTAVVLFSLGIFLGLQKLGNPREWLRVAVFVTITMIALPAIFFAAIRFSPLPPDQIKSTVLDATMPLGLTPYALSVQYKLETTLLARIVVLGTVFSMVSSPLWITFLG</sequence>
<keyword evidence="3" id="KW-0813">Transport</keyword>
<feature type="transmembrane region" description="Helical" evidence="8">
    <location>
        <begin position="285"/>
        <end position="308"/>
    </location>
</feature>
<gene>
    <name evidence="9" type="ORF">SAMN05444274_104194</name>
</gene>
<keyword evidence="6 8" id="KW-1133">Transmembrane helix</keyword>
<keyword evidence="4" id="KW-1003">Cell membrane</keyword>
<dbReference type="Pfam" id="PF03547">
    <property type="entry name" value="Mem_trans"/>
    <property type="match status" value="1"/>
</dbReference>
<evidence type="ECO:0000256" key="6">
    <source>
        <dbReference type="ARBA" id="ARBA00022989"/>
    </source>
</evidence>
<evidence type="ECO:0000256" key="3">
    <source>
        <dbReference type="ARBA" id="ARBA00022448"/>
    </source>
</evidence>
<dbReference type="EMBL" id="FQUM01000004">
    <property type="protein sequence ID" value="SHF25536.1"/>
    <property type="molecule type" value="Genomic_DNA"/>
</dbReference>
<evidence type="ECO:0000256" key="2">
    <source>
        <dbReference type="ARBA" id="ARBA00010145"/>
    </source>
</evidence>
<dbReference type="AlphaFoldDB" id="A0A1M5A688"/>
<proteinExistence type="inferred from homology"/>
<dbReference type="GO" id="GO:0055085">
    <property type="term" value="P:transmembrane transport"/>
    <property type="evidence" value="ECO:0007669"/>
    <property type="project" value="InterPro"/>
</dbReference>
<evidence type="ECO:0000256" key="4">
    <source>
        <dbReference type="ARBA" id="ARBA00022475"/>
    </source>
</evidence>
<dbReference type="GO" id="GO:0005886">
    <property type="term" value="C:plasma membrane"/>
    <property type="evidence" value="ECO:0007669"/>
    <property type="project" value="UniProtKB-SubCell"/>
</dbReference>
<organism evidence="9 10">
    <name type="scientific">Mariniphaga anaerophila</name>
    <dbReference type="NCBI Taxonomy" id="1484053"/>
    <lineage>
        <taxon>Bacteria</taxon>
        <taxon>Pseudomonadati</taxon>
        <taxon>Bacteroidota</taxon>
        <taxon>Bacteroidia</taxon>
        <taxon>Marinilabiliales</taxon>
        <taxon>Prolixibacteraceae</taxon>
        <taxon>Mariniphaga</taxon>
    </lineage>
</organism>
<comment type="similarity">
    <text evidence="2">Belongs to the auxin efflux carrier (TC 2.A.69) family.</text>
</comment>
<feature type="transmembrane region" description="Helical" evidence="8">
    <location>
        <begin position="37"/>
        <end position="58"/>
    </location>
</feature>
<keyword evidence="5 8" id="KW-0812">Transmembrane</keyword>
<feature type="transmembrane region" description="Helical" evidence="8">
    <location>
        <begin position="99"/>
        <end position="119"/>
    </location>
</feature>
<feature type="transmembrane region" description="Helical" evidence="8">
    <location>
        <begin position="125"/>
        <end position="148"/>
    </location>
</feature>
<dbReference type="InterPro" id="IPR038770">
    <property type="entry name" value="Na+/solute_symporter_sf"/>
</dbReference>
<dbReference type="PANTHER" id="PTHR36838:SF1">
    <property type="entry name" value="SLR1864 PROTEIN"/>
    <property type="match status" value="1"/>
</dbReference>
<evidence type="ECO:0000256" key="1">
    <source>
        <dbReference type="ARBA" id="ARBA00004651"/>
    </source>
</evidence>
<evidence type="ECO:0000256" key="7">
    <source>
        <dbReference type="ARBA" id="ARBA00023136"/>
    </source>
</evidence>
<feature type="transmembrane region" description="Helical" evidence="8">
    <location>
        <begin position="228"/>
        <end position="249"/>
    </location>
</feature>
<feature type="transmembrane region" description="Helical" evidence="8">
    <location>
        <begin position="169"/>
        <end position="191"/>
    </location>
</feature>
<feature type="transmembrane region" description="Helical" evidence="8">
    <location>
        <begin position="64"/>
        <end position="87"/>
    </location>
</feature>
<keyword evidence="10" id="KW-1185">Reference proteome</keyword>
<dbReference type="PANTHER" id="PTHR36838">
    <property type="entry name" value="AUXIN EFFLUX CARRIER FAMILY PROTEIN"/>
    <property type="match status" value="1"/>
</dbReference>
<dbReference type="OrthoDB" id="1117134at2"/>
<dbReference type="InterPro" id="IPR004776">
    <property type="entry name" value="Mem_transp_PIN-like"/>
</dbReference>
<keyword evidence="7 8" id="KW-0472">Membrane</keyword>
<dbReference type="Gene3D" id="1.20.1530.20">
    <property type="match status" value="2"/>
</dbReference>